<name>A0A7S1TGM9_9RHOD</name>
<comment type="function">
    <text evidence="1">Participates in various redox reactions through the reversible oxidation of its active center dithiol to a disulfide and catalyzes dithiol-disulfide exchange reactions.</text>
</comment>
<protein>
    <recommendedName>
        <fullName evidence="6">Thioredoxin domain-containing protein</fullName>
    </recommendedName>
</protein>
<dbReference type="InterPro" id="IPR017937">
    <property type="entry name" value="Thioredoxin_CS"/>
</dbReference>
<dbReference type="SUPFAM" id="SSF52833">
    <property type="entry name" value="Thioredoxin-like"/>
    <property type="match status" value="1"/>
</dbReference>
<sequence length="151" mass="16903">VGEAMAFISTAGFHGKTPVVKREVVSYRGLTRSVAPRRSLVVRMVQNVEEQEFEKEVLQSEVPVLVDFYADWCGPCKLVAPLMDWASNTYKGKLKVIKVDTDKARGFVQRYGINGLPTLVIFKEGESIIQREGVIGKAELQVMIDQNLQSE</sequence>
<keyword evidence="4" id="KW-1015">Disulfide bond</keyword>
<dbReference type="GO" id="GO:0015035">
    <property type="term" value="F:protein-disulfide reductase activity"/>
    <property type="evidence" value="ECO:0007669"/>
    <property type="project" value="InterPro"/>
</dbReference>
<gene>
    <name evidence="7" type="ORF">CCAE0312_LOCUS7590</name>
</gene>
<dbReference type="PRINTS" id="PR00421">
    <property type="entry name" value="THIOREDOXIN"/>
</dbReference>
<dbReference type="PANTHER" id="PTHR45663:SF22">
    <property type="entry name" value="THIOREDOXIN X, CHLOROPLASTIC"/>
    <property type="match status" value="1"/>
</dbReference>
<keyword evidence="3" id="KW-0249">Electron transport</keyword>
<evidence type="ECO:0000256" key="2">
    <source>
        <dbReference type="ARBA" id="ARBA00022448"/>
    </source>
</evidence>
<feature type="domain" description="Thioredoxin" evidence="6">
    <location>
        <begin position="39"/>
        <end position="149"/>
    </location>
</feature>
<organism evidence="7">
    <name type="scientific">Compsopogon caeruleus</name>
    <dbReference type="NCBI Taxonomy" id="31354"/>
    <lineage>
        <taxon>Eukaryota</taxon>
        <taxon>Rhodophyta</taxon>
        <taxon>Compsopogonophyceae</taxon>
        <taxon>Compsopogonales</taxon>
        <taxon>Compsopogonaceae</taxon>
        <taxon>Compsopogon</taxon>
    </lineage>
</organism>
<dbReference type="InterPro" id="IPR036249">
    <property type="entry name" value="Thioredoxin-like_sf"/>
</dbReference>
<keyword evidence="5" id="KW-0676">Redox-active center</keyword>
<reference evidence="7" key="1">
    <citation type="submission" date="2021-01" db="EMBL/GenBank/DDBJ databases">
        <authorList>
            <person name="Corre E."/>
            <person name="Pelletier E."/>
            <person name="Niang G."/>
            <person name="Scheremetjew M."/>
            <person name="Finn R."/>
            <person name="Kale V."/>
            <person name="Holt S."/>
            <person name="Cochrane G."/>
            <person name="Meng A."/>
            <person name="Brown T."/>
            <person name="Cohen L."/>
        </authorList>
    </citation>
    <scope>NUCLEOTIDE SEQUENCE</scope>
    <source>
        <strain evidence="7">SAG 36.94</strain>
    </source>
</reference>
<dbReference type="AlphaFoldDB" id="A0A7S1TGM9"/>
<dbReference type="InterPro" id="IPR013766">
    <property type="entry name" value="Thioredoxin_domain"/>
</dbReference>
<dbReference type="EMBL" id="HBGH01013495">
    <property type="protein sequence ID" value="CAD9235499.1"/>
    <property type="molecule type" value="Transcribed_RNA"/>
</dbReference>
<keyword evidence="2" id="KW-0813">Transport</keyword>
<dbReference type="CDD" id="cd02947">
    <property type="entry name" value="TRX_family"/>
    <property type="match status" value="1"/>
</dbReference>
<dbReference type="FunFam" id="3.40.30.10:FF:000001">
    <property type="entry name" value="Thioredoxin"/>
    <property type="match status" value="1"/>
</dbReference>
<evidence type="ECO:0000313" key="7">
    <source>
        <dbReference type="EMBL" id="CAD9235499.1"/>
    </source>
</evidence>
<dbReference type="PROSITE" id="PS51352">
    <property type="entry name" value="THIOREDOXIN_2"/>
    <property type="match status" value="1"/>
</dbReference>
<evidence type="ECO:0000256" key="1">
    <source>
        <dbReference type="ARBA" id="ARBA00003318"/>
    </source>
</evidence>
<evidence type="ECO:0000256" key="3">
    <source>
        <dbReference type="ARBA" id="ARBA00022982"/>
    </source>
</evidence>
<dbReference type="Gene3D" id="3.40.30.10">
    <property type="entry name" value="Glutaredoxin"/>
    <property type="match status" value="1"/>
</dbReference>
<evidence type="ECO:0000256" key="5">
    <source>
        <dbReference type="ARBA" id="ARBA00023284"/>
    </source>
</evidence>
<evidence type="ECO:0000256" key="4">
    <source>
        <dbReference type="ARBA" id="ARBA00023157"/>
    </source>
</evidence>
<dbReference type="PROSITE" id="PS00194">
    <property type="entry name" value="THIOREDOXIN_1"/>
    <property type="match status" value="1"/>
</dbReference>
<proteinExistence type="predicted"/>
<feature type="non-terminal residue" evidence="7">
    <location>
        <position position="1"/>
    </location>
</feature>
<dbReference type="InterPro" id="IPR005746">
    <property type="entry name" value="Thioredoxin"/>
</dbReference>
<dbReference type="Pfam" id="PF00085">
    <property type="entry name" value="Thioredoxin"/>
    <property type="match status" value="1"/>
</dbReference>
<dbReference type="NCBIfam" id="TIGR01068">
    <property type="entry name" value="thioredoxin"/>
    <property type="match status" value="1"/>
</dbReference>
<dbReference type="PANTHER" id="PTHR45663">
    <property type="entry name" value="GEO12009P1"/>
    <property type="match status" value="1"/>
</dbReference>
<evidence type="ECO:0000259" key="6">
    <source>
        <dbReference type="PROSITE" id="PS51352"/>
    </source>
</evidence>
<dbReference type="GO" id="GO:0005737">
    <property type="term" value="C:cytoplasm"/>
    <property type="evidence" value="ECO:0007669"/>
    <property type="project" value="TreeGrafter"/>
</dbReference>
<accession>A0A7S1TGM9</accession>